<dbReference type="Pfam" id="PF07751">
    <property type="entry name" value="Abi_2"/>
    <property type="match status" value="1"/>
</dbReference>
<dbReference type="Proteomes" id="UP000461730">
    <property type="component" value="Unassembled WGS sequence"/>
</dbReference>
<dbReference type="InterPro" id="IPR011664">
    <property type="entry name" value="Abi_system_AbiD/AbiF-like"/>
</dbReference>
<keyword evidence="2" id="KW-1185">Reference proteome</keyword>
<name>A0A7K1UBQ8_9BACT</name>
<evidence type="ECO:0000313" key="2">
    <source>
        <dbReference type="Proteomes" id="UP000461730"/>
    </source>
</evidence>
<dbReference type="EMBL" id="WRXN01000015">
    <property type="protein sequence ID" value="MVT11700.1"/>
    <property type="molecule type" value="Genomic_DNA"/>
</dbReference>
<reference evidence="1 2" key="1">
    <citation type="submission" date="2019-12" db="EMBL/GenBank/DDBJ databases">
        <title>Chitinophaga sp. strain ysch24 (GDMCC 1.1355), whole genome shotgun sequence.</title>
        <authorList>
            <person name="Zhang X."/>
        </authorList>
    </citation>
    <scope>NUCLEOTIDE SEQUENCE [LARGE SCALE GENOMIC DNA]</scope>
    <source>
        <strain evidence="2">ysch24</strain>
    </source>
</reference>
<gene>
    <name evidence="1" type="ORF">GO493_25780</name>
</gene>
<proteinExistence type="predicted"/>
<organism evidence="1 2">
    <name type="scientific">Chitinophaga tropicalis</name>
    <dbReference type="NCBI Taxonomy" id="2683588"/>
    <lineage>
        <taxon>Bacteria</taxon>
        <taxon>Pseudomonadati</taxon>
        <taxon>Bacteroidota</taxon>
        <taxon>Chitinophagia</taxon>
        <taxon>Chitinophagales</taxon>
        <taxon>Chitinophagaceae</taxon>
        <taxon>Chitinophaga</taxon>
    </lineage>
</organism>
<accession>A0A7K1UBQ8</accession>
<sequence length="147" mass="17099">MIQILSFGTLSKLYSNIKNNLPEKKAIARAVGLPNHLWLESWFVVFTVLRNYCAHHSRVCFRTFTFPPKDLHTTNLPWLKRLPAAGGRLREHLYYQLCAIRYVLHSIDPGNALTSKLKDLIKKYPSVSLRRMGFPADWDTEDLWTVE</sequence>
<evidence type="ECO:0000313" key="1">
    <source>
        <dbReference type="EMBL" id="MVT11700.1"/>
    </source>
</evidence>
<evidence type="ECO:0008006" key="3">
    <source>
        <dbReference type="Google" id="ProtNLM"/>
    </source>
</evidence>
<comment type="caution">
    <text evidence="1">The sequence shown here is derived from an EMBL/GenBank/DDBJ whole genome shotgun (WGS) entry which is preliminary data.</text>
</comment>
<protein>
    <recommendedName>
        <fullName evidence="3">Abi-like protein</fullName>
    </recommendedName>
</protein>
<dbReference type="AlphaFoldDB" id="A0A7K1UBQ8"/>